<name>A0A645HTH3_9ZZZZ</name>
<dbReference type="EMBL" id="VSSQ01095287">
    <property type="protein sequence ID" value="MPN39454.1"/>
    <property type="molecule type" value="Genomic_DNA"/>
</dbReference>
<gene>
    <name evidence="1" type="ORF">SDC9_186982</name>
</gene>
<dbReference type="AlphaFoldDB" id="A0A645HTH3"/>
<protein>
    <submittedName>
        <fullName evidence="1">Uncharacterized protein</fullName>
    </submittedName>
</protein>
<accession>A0A645HTH3</accession>
<proteinExistence type="predicted"/>
<comment type="caution">
    <text evidence="1">The sequence shown here is derived from an EMBL/GenBank/DDBJ whole genome shotgun (WGS) entry which is preliminary data.</text>
</comment>
<reference evidence="1" key="1">
    <citation type="submission" date="2019-08" db="EMBL/GenBank/DDBJ databases">
        <authorList>
            <person name="Kucharzyk K."/>
            <person name="Murdoch R.W."/>
            <person name="Higgins S."/>
            <person name="Loffler F."/>
        </authorList>
    </citation>
    <scope>NUCLEOTIDE SEQUENCE</scope>
</reference>
<sequence>MEGTLTPTVGYEIGESWLPLFHDLKNEEFEFHVLVGKPV</sequence>
<organism evidence="1">
    <name type="scientific">bioreactor metagenome</name>
    <dbReference type="NCBI Taxonomy" id="1076179"/>
    <lineage>
        <taxon>unclassified sequences</taxon>
        <taxon>metagenomes</taxon>
        <taxon>ecological metagenomes</taxon>
    </lineage>
</organism>
<evidence type="ECO:0000313" key="1">
    <source>
        <dbReference type="EMBL" id="MPN39454.1"/>
    </source>
</evidence>